<dbReference type="InterPro" id="IPR012429">
    <property type="entry name" value="HGSNAT_cat"/>
</dbReference>
<evidence type="ECO:0000259" key="3">
    <source>
        <dbReference type="Pfam" id="PF07786"/>
    </source>
</evidence>
<feature type="domain" description="Heparan-alpha-glucosaminide N-acetyltransferase catalytic" evidence="3">
    <location>
        <begin position="13"/>
        <end position="277"/>
    </location>
</feature>
<name>A0A9E7PMH2_9EURY</name>
<evidence type="ECO:0000256" key="1">
    <source>
        <dbReference type="SAM" id="MobiDB-lite"/>
    </source>
</evidence>
<evidence type="ECO:0000313" key="4">
    <source>
        <dbReference type="EMBL" id="UUX92913.1"/>
    </source>
</evidence>
<feature type="region of interest" description="Disordered" evidence="1">
    <location>
        <begin position="89"/>
        <end position="108"/>
    </location>
</feature>
<proteinExistence type="predicted"/>
<dbReference type="Pfam" id="PF07786">
    <property type="entry name" value="HGSNAT_cat"/>
    <property type="match status" value="1"/>
</dbReference>
<reference evidence="4" key="1">
    <citation type="submission" date="2022-04" db="EMBL/GenBank/DDBJ databases">
        <title>Complete genome of Methanoplanus endosymbiosus DSM 3599.</title>
        <authorList>
            <person name="Chen S.-C."/>
            <person name="You Y.-T."/>
            <person name="Zhou Y.-Z."/>
            <person name="Lai M.-C."/>
        </authorList>
    </citation>
    <scope>NUCLEOTIDE SEQUENCE</scope>
    <source>
        <strain evidence="4">DSM 3599</strain>
    </source>
</reference>
<dbReference type="EMBL" id="CP096115">
    <property type="protein sequence ID" value="UUX92913.1"/>
    <property type="molecule type" value="Genomic_DNA"/>
</dbReference>
<feature type="transmembrane region" description="Helical" evidence="2">
    <location>
        <begin position="20"/>
        <end position="43"/>
    </location>
</feature>
<evidence type="ECO:0000256" key="2">
    <source>
        <dbReference type="SAM" id="Phobius"/>
    </source>
</evidence>
<keyword evidence="5" id="KW-1185">Reference proteome</keyword>
<dbReference type="KEGG" id="mend:L6E24_01945"/>
<feature type="transmembrane region" description="Helical" evidence="2">
    <location>
        <begin position="228"/>
        <end position="246"/>
    </location>
</feature>
<feature type="transmembrane region" description="Helical" evidence="2">
    <location>
        <begin position="55"/>
        <end position="73"/>
    </location>
</feature>
<dbReference type="RefSeq" id="WP_257743057.1">
    <property type="nucleotide sequence ID" value="NZ_CP096115.1"/>
</dbReference>
<organism evidence="4 5">
    <name type="scientific">Methanoplanus endosymbiosus</name>
    <dbReference type="NCBI Taxonomy" id="33865"/>
    <lineage>
        <taxon>Archaea</taxon>
        <taxon>Methanobacteriati</taxon>
        <taxon>Methanobacteriota</taxon>
        <taxon>Stenosarchaea group</taxon>
        <taxon>Methanomicrobia</taxon>
        <taxon>Methanomicrobiales</taxon>
        <taxon>Methanomicrobiaceae</taxon>
        <taxon>Methanoplanus</taxon>
    </lineage>
</organism>
<dbReference type="AlphaFoldDB" id="A0A9E7PMH2"/>
<sequence length="292" mass="33081">MTAKDNSNSKPERFGEIDSLRGLALMMMILFHFVYDLSYFGIADINVSSGFWKDFAYATAFLFVFIAGISVWISRKRSEIQQEGKLHAGDNKQIQNNGKNPEKEAYNEKSAGKLNRNNKIISFFREPLNIKFFKRGLFIYSLGILITVATYLAIGRGFIIFGILHLIGLSIILSPLFFGLKKYLPLISAAIIISGFFVQHISGPYFLLFSGIHPADFVSVDYEPLLPWFGFYLLGMYAGSVLYPNGKRIFEIKERLNLNFLIIPGRNTLPIYLIHQPVIILILSLLSGKMLI</sequence>
<feature type="transmembrane region" description="Helical" evidence="2">
    <location>
        <begin position="137"/>
        <end position="154"/>
    </location>
</feature>
<protein>
    <submittedName>
        <fullName evidence="4">DUF1624 domain-containing protein</fullName>
    </submittedName>
</protein>
<feature type="transmembrane region" description="Helical" evidence="2">
    <location>
        <begin position="186"/>
        <end position="208"/>
    </location>
</feature>
<keyword evidence="2" id="KW-0812">Transmembrane</keyword>
<gene>
    <name evidence="4" type="ORF">L6E24_01945</name>
</gene>
<dbReference type="GeneID" id="74306418"/>
<evidence type="ECO:0000313" key="5">
    <source>
        <dbReference type="Proteomes" id="UP001060368"/>
    </source>
</evidence>
<feature type="transmembrane region" description="Helical" evidence="2">
    <location>
        <begin position="160"/>
        <end position="179"/>
    </location>
</feature>
<keyword evidence="2" id="KW-0472">Membrane</keyword>
<keyword evidence="2" id="KW-1133">Transmembrane helix</keyword>
<accession>A0A9E7PMH2</accession>
<dbReference type="Proteomes" id="UP001060368">
    <property type="component" value="Chromosome"/>
</dbReference>